<name>A0A933P0Y7_9HYPH</name>
<feature type="compositionally biased region" description="Basic and acidic residues" evidence="2">
    <location>
        <begin position="23"/>
        <end position="32"/>
    </location>
</feature>
<evidence type="ECO:0000313" key="4">
    <source>
        <dbReference type="EMBL" id="MBI4924127.1"/>
    </source>
</evidence>
<keyword evidence="3" id="KW-0472">Membrane</keyword>
<keyword evidence="3" id="KW-0812">Transmembrane</keyword>
<protein>
    <submittedName>
        <fullName evidence="4">Uncharacterized protein</fullName>
    </submittedName>
</protein>
<dbReference type="InterPro" id="IPR037873">
    <property type="entry name" value="BamE-like"/>
</dbReference>
<evidence type="ECO:0000313" key="5">
    <source>
        <dbReference type="Proteomes" id="UP000782610"/>
    </source>
</evidence>
<keyword evidence="1" id="KW-0732">Signal</keyword>
<keyword evidence="3" id="KW-1133">Transmembrane helix</keyword>
<dbReference type="EMBL" id="JACRAF010000069">
    <property type="protein sequence ID" value="MBI4924127.1"/>
    <property type="molecule type" value="Genomic_DNA"/>
</dbReference>
<organism evidence="4 5">
    <name type="scientific">Devosia nanyangense</name>
    <dbReference type="NCBI Taxonomy" id="1228055"/>
    <lineage>
        <taxon>Bacteria</taxon>
        <taxon>Pseudomonadati</taxon>
        <taxon>Pseudomonadota</taxon>
        <taxon>Alphaproteobacteria</taxon>
        <taxon>Hyphomicrobiales</taxon>
        <taxon>Devosiaceae</taxon>
        <taxon>Devosia</taxon>
    </lineage>
</organism>
<feature type="transmembrane region" description="Helical" evidence="3">
    <location>
        <begin position="40"/>
        <end position="61"/>
    </location>
</feature>
<reference evidence="4" key="1">
    <citation type="submission" date="2020-07" db="EMBL/GenBank/DDBJ databases">
        <title>Huge and variable diversity of episymbiotic CPR bacteria and DPANN archaea in groundwater ecosystems.</title>
        <authorList>
            <person name="He C.Y."/>
            <person name="Keren R."/>
            <person name="Whittaker M."/>
            <person name="Farag I.F."/>
            <person name="Doudna J."/>
            <person name="Cate J.H.D."/>
            <person name="Banfield J.F."/>
        </authorList>
    </citation>
    <scope>NUCLEOTIDE SEQUENCE</scope>
    <source>
        <strain evidence="4">NC_groundwater_1586_Pr3_B-0.1um_66_15</strain>
    </source>
</reference>
<feature type="region of interest" description="Disordered" evidence="2">
    <location>
        <begin position="1"/>
        <end position="32"/>
    </location>
</feature>
<dbReference type="Gene3D" id="3.30.1450.10">
    <property type="match status" value="1"/>
</dbReference>
<dbReference type="AlphaFoldDB" id="A0A933P0Y7"/>
<accession>A0A933P0Y7</accession>
<sequence>MMTTQRSFGRRGASAARLSTPSRRFDTEIDPRPKRQRWGWGRITLAIVGGLFVLGVVGNLIDDRDPAIQPTTAKAAVSPTSREPCGATLKEYSALKAGMSLHRAASVIGCPGTEMSRVSIGGQETVLVSWRGTRGLFSNMNATFDNDRLVAKGQLGLE</sequence>
<evidence type="ECO:0000256" key="1">
    <source>
        <dbReference type="ARBA" id="ARBA00022729"/>
    </source>
</evidence>
<gene>
    <name evidence="4" type="ORF">HY834_20520</name>
</gene>
<comment type="caution">
    <text evidence="4">The sequence shown here is derived from an EMBL/GenBank/DDBJ whole genome shotgun (WGS) entry which is preliminary data.</text>
</comment>
<proteinExistence type="predicted"/>
<feature type="compositionally biased region" description="Low complexity" evidence="2">
    <location>
        <begin position="1"/>
        <end position="17"/>
    </location>
</feature>
<dbReference type="Proteomes" id="UP000782610">
    <property type="component" value="Unassembled WGS sequence"/>
</dbReference>
<evidence type="ECO:0000256" key="3">
    <source>
        <dbReference type="SAM" id="Phobius"/>
    </source>
</evidence>
<evidence type="ECO:0000256" key="2">
    <source>
        <dbReference type="SAM" id="MobiDB-lite"/>
    </source>
</evidence>